<dbReference type="PANTHER" id="PTHR48100:SF59">
    <property type="entry name" value="ADENOSYLCOBALAMIN_ALPHA-RIBAZOLE PHOSPHATASE"/>
    <property type="match status" value="1"/>
</dbReference>
<dbReference type="GO" id="GO:0005737">
    <property type="term" value="C:cytoplasm"/>
    <property type="evidence" value="ECO:0007669"/>
    <property type="project" value="TreeGrafter"/>
</dbReference>
<dbReference type="PANTHER" id="PTHR48100">
    <property type="entry name" value="BROAD-SPECIFICITY PHOSPHATASE YOR283W-RELATED"/>
    <property type="match status" value="1"/>
</dbReference>
<feature type="binding site" evidence="2">
    <location>
        <position position="58"/>
    </location>
    <ligand>
        <name>substrate</name>
    </ligand>
</feature>
<feature type="binding site" evidence="2">
    <location>
        <begin position="82"/>
        <end position="85"/>
    </location>
    <ligand>
        <name>substrate</name>
    </ligand>
</feature>
<evidence type="ECO:0000256" key="2">
    <source>
        <dbReference type="PIRSR" id="PIRSR613078-2"/>
    </source>
</evidence>
<dbReference type="GO" id="GO:0016791">
    <property type="term" value="F:phosphatase activity"/>
    <property type="evidence" value="ECO:0007669"/>
    <property type="project" value="TreeGrafter"/>
</dbReference>
<evidence type="ECO:0000313" key="3">
    <source>
        <dbReference type="EMBL" id="KPL75406.1"/>
    </source>
</evidence>
<dbReference type="STRING" id="360411.AC812_08985"/>
<organism evidence="3 4">
    <name type="scientific">Bellilinea caldifistulae</name>
    <dbReference type="NCBI Taxonomy" id="360411"/>
    <lineage>
        <taxon>Bacteria</taxon>
        <taxon>Bacillati</taxon>
        <taxon>Chloroflexota</taxon>
        <taxon>Anaerolineae</taxon>
        <taxon>Anaerolineales</taxon>
        <taxon>Anaerolineaceae</taxon>
        <taxon>Bellilinea</taxon>
    </lineage>
</organism>
<dbReference type="AlphaFoldDB" id="A0A0P6X2V9"/>
<dbReference type="NCBIfam" id="TIGR03848">
    <property type="entry name" value="MSMEG_4193"/>
    <property type="match status" value="1"/>
</dbReference>
<evidence type="ECO:0000313" key="4">
    <source>
        <dbReference type="Proteomes" id="UP000050514"/>
    </source>
</evidence>
<dbReference type="CDD" id="cd07067">
    <property type="entry name" value="HP_PGM_like"/>
    <property type="match status" value="1"/>
</dbReference>
<feature type="active site" description="Tele-phosphohistidine intermediate" evidence="1">
    <location>
        <position position="9"/>
    </location>
</feature>
<dbReference type="InterPro" id="IPR013078">
    <property type="entry name" value="His_Pase_superF_clade-1"/>
</dbReference>
<dbReference type="Pfam" id="PF00300">
    <property type="entry name" value="His_Phos_1"/>
    <property type="match status" value="1"/>
</dbReference>
<dbReference type="OrthoDB" id="9782128at2"/>
<dbReference type="Gene3D" id="3.40.50.1240">
    <property type="entry name" value="Phosphoglycerate mutase-like"/>
    <property type="match status" value="1"/>
</dbReference>
<dbReference type="RefSeq" id="WP_061914054.1">
    <property type="nucleotide sequence ID" value="NZ_DF967971.1"/>
</dbReference>
<dbReference type="SUPFAM" id="SSF53254">
    <property type="entry name" value="Phosphoglycerate mutase-like"/>
    <property type="match status" value="1"/>
</dbReference>
<dbReference type="InterPro" id="IPR050275">
    <property type="entry name" value="PGM_Phosphatase"/>
</dbReference>
<keyword evidence="4" id="KW-1185">Reference proteome</keyword>
<evidence type="ECO:0000256" key="1">
    <source>
        <dbReference type="PIRSR" id="PIRSR613078-1"/>
    </source>
</evidence>
<protein>
    <recommendedName>
        <fullName evidence="5">Phosphoglycerate mutase</fullName>
    </recommendedName>
</protein>
<accession>A0A0P6X2V9</accession>
<gene>
    <name evidence="3" type="ORF">AC812_08985</name>
</gene>
<name>A0A0P6X2V9_9CHLR</name>
<proteinExistence type="predicted"/>
<dbReference type="InterPro" id="IPR029033">
    <property type="entry name" value="His_PPase_superfam"/>
</dbReference>
<reference evidence="3 4" key="1">
    <citation type="submission" date="2015-07" db="EMBL/GenBank/DDBJ databases">
        <title>Draft genome of Bellilinea caldifistulae DSM 17877.</title>
        <authorList>
            <person name="Hemp J."/>
            <person name="Ward L.M."/>
            <person name="Pace L.A."/>
            <person name="Fischer W.W."/>
        </authorList>
    </citation>
    <scope>NUCLEOTIDE SEQUENCE [LARGE SCALE GENOMIC DNA]</scope>
    <source>
        <strain evidence="3 4">GOMI-1</strain>
    </source>
</reference>
<comment type="caution">
    <text evidence="3">The sequence shown here is derived from an EMBL/GenBank/DDBJ whole genome shotgun (WGS) entry which is preliminary data.</text>
</comment>
<dbReference type="EMBL" id="LGHJ01000014">
    <property type="protein sequence ID" value="KPL75406.1"/>
    <property type="molecule type" value="Genomic_DNA"/>
</dbReference>
<feature type="active site" description="Proton donor/acceptor" evidence="1">
    <location>
        <position position="82"/>
    </location>
</feature>
<evidence type="ECO:0008006" key="5">
    <source>
        <dbReference type="Google" id="ProtNLM"/>
    </source>
</evidence>
<sequence>MTLILLIRHGENDVMHRRLAGRLPGVHLNDNGRKQAQSLAKALEHAPIEAVYSSPLERAIETAQPLAEERGLTVQIRPALSEVDYGDWQGRTYKQLRRIRLWKTVQDDPASVRFPKGETLGEVQQRVVQELEYLAHQHTRTAEEHTPPPPEAVIAAVAHGDIIRLALAHYLNMALNDFHRLTIFPASLSLIRIQPEQRPLVIHVNQIAGFAWPAPPPPSSPTKRGQKQA</sequence>
<dbReference type="Proteomes" id="UP000050514">
    <property type="component" value="Unassembled WGS sequence"/>
</dbReference>
<dbReference type="InterPro" id="IPR022492">
    <property type="entry name" value="Phosphomutase_MSMEG4193_put"/>
</dbReference>
<dbReference type="SMART" id="SM00855">
    <property type="entry name" value="PGAM"/>
    <property type="match status" value="1"/>
</dbReference>